<accession>A0A0G0T039</accession>
<evidence type="ECO:0000313" key="1">
    <source>
        <dbReference type="EMBL" id="KKR40495.1"/>
    </source>
</evidence>
<sequence length="440" mass="45343">MKNTAVFLLILVVITGGIFSNSLIASASVPTLSINPTGSGDSVQISVYGDANSSVVLYYQQSGYYSVQSQYIGSTNYSGYLSTTINKSTYNINSGSSVYVVVNNQQSSSANWPYSYGYNYGGTPSVSQTSISLTIGQSTNVTVSGGSAPYSMYPGSPNLYQASISGNTLTLVGQNTGSDTLRICSSGSTTSCANLYININTSGTGYNSQVSLGQNSVSINSGSSATISIYGSGSYYISSNSNPNIATATISGNIMTVYGVSYGSDNITVCQSGGQCAVLYVSVGYGNNNNYSSVSFSQVNPVLSIGQVMNVSVYGGDTTNYNVAYNSNTSVVQSSLSGGALTITGLTNGSSAIVVCSSARSCAAISVTVGSGSVLGAQNNWTYCAAENGYCNFYGTQLVRYGANGVYYYRTLSGGVTCTNAVFGDPIFGVAKQCSYGGSR</sequence>
<evidence type="ECO:0000313" key="2">
    <source>
        <dbReference type="Proteomes" id="UP000034072"/>
    </source>
</evidence>
<dbReference type="Proteomes" id="UP000034072">
    <property type="component" value="Unassembled WGS sequence"/>
</dbReference>
<comment type="caution">
    <text evidence="1">The sequence shown here is derived from an EMBL/GenBank/DDBJ whole genome shotgun (WGS) entry which is preliminary data.</text>
</comment>
<name>A0A0G0T039_9BACT</name>
<gene>
    <name evidence="1" type="ORF">UT75_C0008G0017</name>
</gene>
<organism evidence="1 2">
    <name type="scientific">Candidatus Yanofskybacteria bacterium GW2011_GWE2_40_11</name>
    <dbReference type="NCBI Taxonomy" id="1619033"/>
    <lineage>
        <taxon>Bacteria</taxon>
        <taxon>Candidatus Yanofskyibacteriota</taxon>
    </lineage>
</organism>
<dbReference type="EMBL" id="LBXZ01000008">
    <property type="protein sequence ID" value="KKR40495.1"/>
    <property type="molecule type" value="Genomic_DNA"/>
</dbReference>
<proteinExistence type="predicted"/>
<dbReference type="AlphaFoldDB" id="A0A0G0T039"/>
<reference evidence="1 2" key="1">
    <citation type="journal article" date="2015" name="Nature">
        <title>rRNA introns, odd ribosomes, and small enigmatic genomes across a large radiation of phyla.</title>
        <authorList>
            <person name="Brown C.T."/>
            <person name="Hug L.A."/>
            <person name="Thomas B.C."/>
            <person name="Sharon I."/>
            <person name="Castelle C.J."/>
            <person name="Singh A."/>
            <person name="Wilkins M.J."/>
            <person name="Williams K.H."/>
            <person name="Banfield J.F."/>
        </authorList>
    </citation>
    <scope>NUCLEOTIDE SEQUENCE [LARGE SCALE GENOMIC DNA]</scope>
</reference>
<protein>
    <submittedName>
        <fullName evidence="1">Alpha-L-rhamnosidase</fullName>
    </submittedName>
</protein>